<organism evidence="8 9">
    <name type="scientific">Fregata magnificens</name>
    <name type="common">Magnificent frigatebird</name>
    <dbReference type="NCBI Taxonomy" id="37042"/>
    <lineage>
        <taxon>Eukaryota</taxon>
        <taxon>Metazoa</taxon>
        <taxon>Chordata</taxon>
        <taxon>Craniata</taxon>
        <taxon>Vertebrata</taxon>
        <taxon>Euteleostomi</taxon>
        <taxon>Archelosauria</taxon>
        <taxon>Archosauria</taxon>
        <taxon>Dinosauria</taxon>
        <taxon>Saurischia</taxon>
        <taxon>Theropoda</taxon>
        <taxon>Coelurosauria</taxon>
        <taxon>Aves</taxon>
        <taxon>Neognathae</taxon>
        <taxon>Neoaves</taxon>
        <taxon>Aequornithes</taxon>
        <taxon>Suliformes</taxon>
        <taxon>Fregatidae</taxon>
        <taxon>Fregata</taxon>
    </lineage>
</organism>
<dbReference type="OrthoDB" id="529367at2759"/>
<feature type="transmembrane region" description="Helical" evidence="7">
    <location>
        <begin position="86"/>
        <end position="106"/>
    </location>
</feature>
<keyword evidence="6" id="KW-0862">Zinc</keyword>
<dbReference type="GO" id="GO:0038023">
    <property type="term" value="F:signaling receptor activity"/>
    <property type="evidence" value="ECO:0007669"/>
    <property type="project" value="TreeGrafter"/>
</dbReference>
<dbReference type="InterPro" id="IPR004254">
    <property type="entry name" value="AdipoR/HlyIII-related"/>
</dbReference>
<evidence type="ECO:0000256" key="5">
    <source>
        <dbReference type="ARBA" id="ARBA00023136"/>
    </source>
</evidence>
<keyword evidence="4 7" id="KW-1133">Transmembrane helix</keyword>
<evidence type="ECO:0000256" key="6">
    <source>
        <dbReference type="PIRSR" id="PIRSR604254-1"/>
    </source>
</evidence>
<proteinExistence type="inferred from homology"/>
<comment type="caution">
    <text evidence="8">The sequence shown here is derived from an EMBL/GenBank/DDBJ whole genome shotgun (WGS) entry which is preliminary data.</text>
</comment>
<gene>
    <name evidence="8" type="primary">Paqr6</name>
    <name evidence="8" type="ORF">FREMAG_R12737</name>
</gene>
<sequence>MLTIKLPQIFRVHQVPRIFWEDGIMSGYRHPKSSALDCVLSSFRMTNETVNIWTHFLPTWWGYFVWRFLVLSSSLDFCQEPYHWPLLIYLLLVCLYPFASSCAHTFSSMSARARHICYFCDYGALSLYSLGCAFAYGAYAMPDHWVSGVLHRYFVPAAAFNSFVCTSLSCYSRFPELEHPRLSKVLRTAAFVYPFLYDNIPLFYRLLFCFWSNCAWNEAVAGYCYHLLFALLTGFLFASHLPERLAPGRFDFIGHSHQLFHICAVLGTHFQLEAILCDVCSRRAWLRGRLPTPGLPGTFGTAGLALLGNAAIIGAFTAALPQAP</sequence>
<feature type="transmembrane region" description="Helical" evidence="7">
    <location>
        <begin position="186"/>
        <end position="208"/>
    </location>
</feature>
<dbReference type="GO" id="GO:0016020">
    <property type="term" value="C:membrane"/>
    <property type="evidence" value="ECO:0007669"/>
    <property type="project" value="UniProtKB-SubCell"/>
</dbReference>
<evidence type="ECO:0000313" key="8">
    <source>
        <dbReference type="EMBL" id="NWH55163.1"/>
    </source>
</evidence>
<feature type="binding site" evidence="6">
    <location>
        <position position="104"/>
    </location>
    <ligand>
        <name>Zn(2+)</name>
        <dbReference type="ChEBI" id="CHEBI:29105"/>
    </ligand>
</feature>
<name>A0A850WGF5_FREMA</name>
<accession>A0A850WGF5</accession>
<dbReference type="PANTHER" id="PTHR20855:SF39">
    <property type="entry name" value="MEMBRANE PROGESTIN RECEPTOR DELTA"/>
    <property type="match status" value="1"/>
</dbReference>
<evidence type="ECO:0000256" key="7">
    <source>
        <dbReference type="SAM" id="Phobius"/>
    </source>
</evidence>
<evidence type="ECO:0000256" key="2">
    <source>
        <dbReference type="ARBA" id="ARBA00007018"/>
    </source>
</evidence>
<protein>
    <submittedName>
        <fullName evidence="8">PAQR6 protein</fullName>
    </submittedName>
</protein>
<dbReference type="Proteomes" id="UP000632118">
    <property type="component" value="Unassembled WGS sequence"/>
</dbReference>
<evidence type="ECO:0000313" key="9">
    <source>
        <dbReference type="Proteomes" id="UP000632118"/>
    </source>
</evidence>
<evidence type="ECO:0000256" key="4">
    <source>
        <dbReference type="ARBA" id="ARBA00022989"/>
    </source>
</evidence>
<feature type="binding site" evidence="6">
    <location>
        <position position="257"/>
    </location>
    <ligand>
        <name>Zn(2+)</name>
        <dbReference type="ChEBI" id="CHEBI:29105"/>
    </ligand>
</feature>
<feature type="transmembrane region" description="Helical" evidence="7">
    <location>
        <begin position="50"/>
        <end position="66"/>
    </location>
</feature>
<keyword evidence="3 7" id="KW-0812">Transmembrane</keyword>
<keyword evidence="9" id="KW-1185">Reference proteome</keyword>
<dbReference type="EMBL" id="WAAD01041861">
    <property type="protein sequence ID" value="NWH55163.1"/>
    <property type="molecule type" value="Genomic_DNA"/>
</dbReference>
<feature type="binding site" evidence="6">
    <location>
        <position position="261"/>
    </location>
    <ligand>
        <name>Zn(2+)</name>
        <dbReference type="ChEBI" id="CHEBI:29105"/>
    </ligand>
</feature>
<feature type="non-terminal residue" evidence="8">
    <location>
        <position position="324"/>
    </location>
</feature>
<evidence type="ECO:0000256" key="1">
    <source>
        <dbReference type="ARBA" id="ARBA00004141"/>
    </source>
</evidence>
<dbReference type="PANTHER" id="PTHR20855">
    <property type="entry name" value="ADIPOR/PROGESTIN RECEPTOR-RELATED"/>
    <property type="match status" value="1"/>
</dbReference>
<feature type="non-terminal residue" evidence="8">
    <location>
        <position position="1"/>
    </location>
</feature>
<dbReference type="Pfam" id="PF03006">
    <property type="entry name" value="HlyIII"/>
    <property type="match status" value="1"/>
</dbReference>
<comment type="subcellular location">
    <subcellularLocation>
        <location evidence="1">Membrane</location>
        <topology evidence="1">Multi-pass membrane protein</topology>
    </subcellularLocation>
</comment>
<keyword evidence="5 7" id="KW-0472">Membrane</keyword>
<feature type="transmembrane region" description="Helical" evidence="7">
    <location>
        <begin position="118"/>
        <end position="141"/>
    </location>
</feature>
<feature type="transmembrane region" description="Helical" evidence="7">
    <location>
        <begin position="220"/>
        <end position="239"/>
    </location>
</feature>
<dbReference type="GO" id="GO:0046872">
    <property type="term" value="F:metal ion binding"/>
    <property type="evidence" value="ECO:0007669"/>
    <property type="project" value="UniProtKB-KW"/>
</dbReference>
<reference evidence="8" key="1">
    <citation type="submission" date="2019-09" db="EMBL/GenBank/DDBJ databases">
        <title>Bird 10,000 Genomes (B10K) Project - Family phase.</title>
        <authorList>
            <person name="Zhang G."/>
        </authorList>
    </citation>
    <scope>NUCLEOTIDE SEQUENCE</scope>
    <source>
        <strain evidence="8">B10K-DU-002-48</strain>
        <tissue evidence="8">Muscle</tissue>
    </source>
</reference>
<keyword evidence="6" id="KW-0479">Metal-binding</keyword>
<dbReference type="AlphaFoldDB" id="A0A850WGF5"/>
<comment type="similarity">
    <text evidence="2">Belongs to the ADIPOR family.</text>
</comment>
<evidence type="ECO:0000256" key="3">
    <source>
        <dbReference type="ARBA" id="ARBA00022692"/>
    </source>
</evidence>